<dbReference type="Proteomes" id="UP000254293">
    <property type="component" value="Unassembled WGS sequence"/>
</dbReference>
<dbReference type="InterPro" id="IPR001845">
    <property type="entry name" value="HTH_ArsR_DNA-bd_dom"/>
</dbReference>
<keyword evidence="2" id="KW-0238">DNA-binding</keyword>
<dbReference type="SMART" id="SM00418">
    <property type="entry name" value="HTH_ARSR"/>
    <property type="match status" value="1"/>
</dbReference>
<name>A0A377R2T3_9NEIS</name>
<dbReference type="CDD" id="cd00090">
    <property type="entry name" value="HTH_ARSR"/>
    <property type="match status" value="1"/>
</dbReference>
<protein>
    <submittedName>
        <fullName evidence="6">Biofilm growth-associated repressor</fullName>
    </submittedName>
</protein>
<keyword evidence="3" id="KW-0804">Transcription</keyword>
<dbReference type="Gene3D" id="1.10.10.10">
    <property type="entry name" value="Winged helix-like DNA-binding domain superfamily/Winged helix DNA-binding domain"/>
    <property type="match status" value="1"/>
</dbReference>
<dbReference type="InterPro" id="IPR011991">
    <property type="entry name" value="ArsR-like_HTH"/>
</dbReference>
<evidence type="ECO:0000256" key="1">
    <source>
        <dbReference type="ARBA" id="ARBA00023015"/>
    </source>
</evidence>
<dbReference type="EMBL" id="UGJJ01000003">
    <property type="protein sequence ID" value="STR03087.1"/>
    <property type="molecule type" value="Genomic_DNA"/>
</dbReference>
<dbReference type="InterPro" id="IPR036390">
    <property type="entry name" value="WH_DNA-bd_sf"/>
</dbReference>
<reference evidence="6 7" key="1">
    <citation type="submission" date="2018-06" db="EMBL/GenBank/DDBJ databases">
        <authorList>
            <consortium name="Pathogen Informatics"/>
            <person name="Doyle S."/>
        </authorList>
    </citation>
    <scope>NUCLEOTIDE SEQUENCE [LARGE SCALE GENOMIC DNA]</scope>
    <source>
        <strain evidence="6 7">NCTC13336</strain>
    </source>
</reference>
<evidence type="ECO:0000256" key="2">
    <source>
        <dbReference type="ARBA" id="ARBA00023125"/>
    </source>
</evidence>
<evidence type="ECO:0000259" key="5">
    <source>
        <dbReference type="PROSITE" id="PS50987"/>
    </source>
</evidence>
<proteinExistence type="predicted"/>
<dbReference type="AlphaFoldDB" id="A0A377R2T3"/>
<organism evidence="6 7">
    <name type="scientific">Kingella potus</name>
    <dbReference type="NCBI Taxonomy" id="265175"/>
    <lineage>
        <taxon>Bacteria</taxon>
        <taxon>Pseudomonadati</taxon>
        <taxon>Pseudomonadota</taxon>
        <taxon>Betaproteobacteria</taxon>
        <taxon>Neisseriales</taxon>
        <taxon>Neisseriaceae</taxon>
        <taxon>Kingella</taxon>
    </lineage>
</organism>
<evidence type="ECO:0000256" key="3">
    <source>
        <dbReference type="ARBA" id="ARBA00023163"/>
    </source>
</evidence>
<dbReference type="PANTHER" id="PTHR43132">
    <property type="entry name" value="ARSENICAL RESISTANCE OPERON REPRESSOR ARSR-RELATED"/>
    <property type="match status" value="1"/>
</dbReference>
<keyword evidence="1" id="KW-0805">Transcription regulation</keyword>
<evidence type="ECO:0000313" key="7">
    <source>
        <dbReference type="Proteomes" id="UP000254293"/>
    </source>
</evidence>
<dbReference type="NCBIfam" id="NF033788">
    <property type="entry name" value="HTH_metalloreg"/>
    <property type="match status" value="1"/>
</dbReference>
<dbReference type="InterPro" id="IPR051011">
    <property type="entry name" value="Metal_resp_trans_reg"/>
</dbReference>
<accession>A0A377R2T3</accession>
<dbReference type="GO" id="GO:0003677">
    <property type="term" value="F:DNA binding"/>
    <property type="evidence" value="ECO:0007669"/>
    <property type="project" value="UniProtKB-KW"/>
</dbReference>
<dbReference type="GO" id="GO:0003700">
    <property type="term" value="F:DNA-binding transcription factor activity"/>
    <property type="evidence" value="ECO:0007669"/>
    <property type="project" value="InterPro"/>
</dbReference>
<evidence type="ECO:0000313" key="6">
    <source>
        <dbReference type="EMBL" id="STR03087.1"/>
    </source>
</evidence>
<dbReference type="PROSITE" id="PS50987">
    <property type="entry name" value="HTH_ARSR_2"/>
    <property type="match status" value="1"/>
</dbReference>
<dbReference type="SUPFAM" id="SSF46785">
    <property type="entry name" value="Winged helix' DNA-binding domain"/>
    <property type="match status" value="1"/>
</dbReference>
<sequence>MNTNLQRLNPARGGNGPMRNAEHVAAMLKLMAHPSRLMLLCLLSEGPCNVSDMAHALGISQTALSNHLAKLREGKLIDFTRYHRVLEYHIASSEAQTILEVLSGFCLNRSPAAPDAAQCPLAAANGKSGGTTRRSKTDKP</sequence>
<dbReference type="Pfam" id="PF01022">
    <property type="entry name" value="HTH_5"/>
    <property type="match status" value="1"/>
</dbReference>
<keyword evidence="7" id="KW-1185">Reference proteome</keyword>
<dbReference type="PRINTS" id="PR00778">
    <property type="entry name" value="HTHARSR"/>
</dbReference>
<gene>
    <name evidence="6" type="primary">bigR</name>
    <name evidence="6" type="ORF">NCTC13336_01980</name>
</gene>
<evidence type="ECO:0000256" key="4">
    <source>
        <dbReference type="SAM" id="MobiDB-lite"/>
    </source>
</evidence>
<dbReference type="PANTHER" id="PTHR43132:SF2">
    <property type="entry name" value="ARSENICAL RESISTANCE OPERON REPRESSOR ARSR-RELATED"/>
    <property type="match status" value="1"/>
</dbReference>
<feature type="domain" description="HTH arsR-type" evidence="5">
    <location>
        <begin position="18"/>
        <end position="110"/>
    </location>
</feature>
<dbReference type="RefSeq" id="WP_244733249.1">
    <property type="nucleotide sequence ID" value="NZ_CP091516.1"/>
</dbReference>
<dbReference type="InterPro" id="IPR036388">
    <property type="entry name" value="WH-like_DNA-bd_sf"/>
</dbReference>
<feature type="region of interest" description="Disordered" evidence="4">
    <location>
        <begin position="121"/>
        <end position="140"/>
    </location>
</feature>